<dbReference type="EMBL" id="BART01012279">
    <property type="protein sequence ID" value="GAG79077.1"/>
    <property type="molecule type" value="Genomic_DNA"/>
</dbReference>
<dbReference type="InterPro" id="IPR027417">
    <property type="entry name" value="P-loop_NTPase"/>
</dbReference>
<comment type="caution">
    <text evidence="1">The sequence shown here is derived from an EMBL/GenBank/DDBJ whole genome shotgun (WGS) entry which is preliminary data.</text>
</comment>
<dbReference type="GO" id="GO:0005525">
    <property type="term" value="F:GTP binding"/>
    <property type="evidence" value="ECO:0007669"/>
    <property type="project" value="InterPro"/>
</dbReference>
<feature type="non-terminal residue" evidence="1">
    <location>
        <position position="193"/>
    </location>
</feature>
<dbReference type="SUPFAM" id="SSF103196">
    <property type="entry name" value="Roadblock/LC7 domain"/>
    <property type="match status" value="1"/>
</dbReference>
<dbReference type="GO" id="GO:0003924">
    <property type="term" value="F:GTPase activity"/>
    <property type="evidence" value="ECO:0007669"/>
    <property type="project" value="InterPro"/>
</dbReference>
<dbReference type="Pfam" id="PF00071">
    <property type="entry name" value="Ras"/>
    <property type="match status" value="1"/>
</dbReference>
<organism evidence="1">
    <name type="scientific">marine sediment metagenome</name>
    <dbReference type="NCBI Taxonomy" id="412755"/>
    <lineage>
        <taxon>unclassified sequences</taxon>
        <taxon>metagenomes</taxon>
        <taxon>ecological metagenomes</taxon>
    </lineage>
</organism>
<evidence type="ECO:0008006" key="2">
    <source>
        <dbReference type="Google" id="ProtNLM"/>
    </source>
</evidence>
<sequence>MSTHLLKIALTNYLNEVEGVLAVAVCDRNGLIIASEGREDAGSENVIGVISTILDGYIERIKSEFGTENNFFNITTTGDKKFAYCSMGPHSILTSIASPDTSDVKLRVFSEHIAGKIELILEDYEEISLEIPEIIRVLSKTRGGKLPVGEYGNKLIITGDYQVGKSSLISRFIENTFSESYISTLGVEISKKT</sequence>
<name>X1BCZ2_9ZZZZ</name>
<dbReference type="PROSITE" id="PS51419">
    <property type="entry name" value="RAB"/>
    <property type="match status" value="1"/>
</dbReference>
<proteinExistence type="predicted"/>
<dbReference type="InterPro" id="IPR001806">
    <property type="entry name" value="Small_GTPase"/>
</dbReference>
<dbReference type="AlphaFoldDB" id="X1BCZ2"/>
<dbReference type="PRINTS" id="PR00449">
    <property type="entry name" value="RASTRNSFRMNG"/>
</dbReference>
<dbReference type="Gene3D" id="3.40.50.300">
    <property type="entry name" value="P-loop containing nucleotide triphosphate hydrolases"/>
    <property type="match status" value="1"/>
</dbReference>
<gene>
    <name evidence="1" type="ORF">S01H4_25723</name>
</gene>
<dbReference type="SUPFAM" id="SSF52540">
    <property type="entry name" value="P-loop containing nucleoside triphosphate hydrolases"/>
    <property type="match status" value="1"/>
</dbReference>
<accession>X1BCZ2</accession>
<reference evidence="1" key="1">
    <citation type="journal article" date="2014" name="Front. Microbiol.">
        <title>High frequency of phylogenetically diverse reductive dehalogenase-homologous genes in deep subseafloor sedimentary metagenomes.</title>
        <authorList>
            <person name="Kawai M."/>
            <person name="Futagami T."/>
            <person name="Toyoda A."/>
            <person name="Takaki Y."/>
            <person name="Nishi S."/>
            <person name="Hori S."/>
            <person name="Arai W."/>
            <person name="Tsubouchi T."/>
            <person name="Morono Y."/>
            <person name="Uchiyama I."/>
            <person name="Ito T."/>
            <person name="Fujiyama A."/>
            <person name="Inagaki F."/>
            <person name="Takami H."/>
        </authorList>
    </citation>
    <scope>NUCLEOTIDE SEQUENCE</scope>
    <source>
        <strain evidence="1">Expedition CK06-06</strain>
    </source>
</reference>
<dbReference type="Gene3D" id="3.30.450.30">
    <property type="entry name" value="Dynein light chain 2a, cytoplasmic"/>
    <property type="match status" value="1"/>
</dbReference>
<protein>
    <recommendedName>
        <fullName evidence="2">Roadblock/LAMTOR2 domain-containing protein</fullName>
    </recommendedName>
</protein>
<evidence type="ECO:0000313" key="1">
    <source>
        <dbReference type="EMBL" id="GAG79077.1"/>
    </source>
</evidence>